<reference evidence="1" key="2">
    <citation type="submission" date="2020-09" db="EMBL/GenBank/DDBJ databases">
        <authorList>
            <person name="Sun Q."/>
            <person name="Zhou Y."/>
        </authorList>
    </citation>
    <scope>NUCLEOTIDE SEQUENCE</scope>
    <source>
        <strain evidence="1">CGMCC 1.15343</strain>
    </source>
</reference>
<gene>
    <name evidence="1" type="ORF">GCM10011387_00680</name>
</gene>
<dbReference type="Proteomes" id="UP000651668">
    <property type="component" value="Unassembled WGS sequence"/>
</dbReference>
<dbReference type="EMBL" id="BMIL01000001">
    <property type="protein sequence ID" value="GGC51171.1"/>
    <property type="molecule type" value="Genomic_DNA"/>
</dbReference>
<evidence type="ECO:0000313" key="2">
    <source>
        <dbReference type="Proteomes" id="UP000651668"/>
    </source>
</evidence>
<evidence type="ECO:0000313" key="1">
    <source>
        <dbReference type="EMBL" id="GGC51171.1"/>
    </source>
</evidence>
<keyword evidence="2" id="KW-1185">Reference proteome</keyword>
<protein>
    <submittedName>
        <fullName evidence="1">Uncharacterized protein</fullName>
    </submittedName>
</protein>
<dbReference type="RefSeq" id="WP_188624829.1">
    <property type="nucleotide sequence ID" value="NZ_BMIL01000001.1"/>
</dbReference>
<dbReference type="AlphaFoldDB" id="A0A916X7D3"/>
<name>A0A916X7D3_9SPHI</name>
<comment type="caution">
    <text evidence="1">The sequence shown here is derived from an EMBL/GenBank/DDBJ whole genome shotgun (WGS) entry which is preliminary data.</text>
</comment>
<sequence length="98" mass="10804">MEQMIIAESALVDIDFTAADVERTLKTLQPVVFKEEAAYCCHLGPDMESGIVGRGDTPEAAIADWKAALKQRVQTAGEEDELANFVKDSLNFSKNDVW</sequence>
<accession>A0A916X7D3</accession>
<reference evidence="1" key="1">
    <citation type="journal article" date="2014" name="Int. J. Syst. Evol. Microbiol.">
        <title>Complete genome sequence of Corynebacterium casei LMG S-19264T (=DSM 44701T), isolated from a smear-ripened cheese.</title>
        <authorList>
            <consortium name="US DOE Joint Genome Institute (JGI-PGF)"/>
            <person name="Walter F."/>
            <person name="Albersmeier A."/>
            <person name="Kalinowski J."/>
            <person name="Ruckert C."/>
        </authorList>
    </citation>
    <scope>NUCLEOTIDE SEQUENCE</scope>
    <source>
        <strain evidence="1">CGMCC 1.15343</strain>
    </source>
</reference>
<proteinExistence type="predicted"/>
<organism evidence="1 2">
    <name type="scientific">Pedobacter quisquiliarum</name>
    <dbReference type="NCBI Taxonomy" id="1834438"/>
    <lineage>
        <taxon>Bacteria</taxon>
        <taxon>Pseudomonadati</taxon>
        <taxon>Bacteroidota</taxon>
        <taxon>Sphingobacteriia</taxon>
        <taxon>Sphingobacteriales</taxon>
        <taxon>Sphingobacteriaceae</taxon>
        <taxon>Pedobacter</taxon>
    </lineage>
</organism>